<evidence type="ECO:0000256" key="1">
    <source>
        <dbReference type="SAM" id="MobiDB-lite"/>
    </source>
</evidence>
<gene>
    <name evidence="2" type="ORF">T10_2103</name>
</gene>
<reference evidence="2 3" key="1">
    <citation type="submission" date="2015-01" db="EMBL/GenBank/DDBJ databases">
        <title>Evolution of Trichinella species and genotypes.</title>
        <authorList>
            <person name="Korhonen P.K."/>
            <person name="Edoardo P."/>
            <person name="Giuseppe L.R."/>
            <person name="Gasser R.B."/>
        </authorList>
    </citation>
    <scope>NUCLEOTIDE SEQUENCE [LARGE SCALE GENOMIC DNA]</scope>
    <source>
        <strain evidence="2">ISS1980</strain>
    </source>
</reference>
<dbReference type="EMBL" id="JYDO01000190">
    <property type="protein sequence ID" value="KRZ67625.1"/>
    <property type="molecule type" value="Genomic_DNA"/>
</dbReference>
<dbReference type="AlphaFoldDB" id="A0A0V1M732"/>
<keyword evidence="3" id="KW-1185">Reference proteome</keyword>
<protein>
    <submittedName>
        <fullName evidence="2">Uncharacterized protein</fullName>
    </submittedName>
</protein>
<dbReference type="STRING" id="268474.A0A0V1M732"/>
<accession>A0A0V1M732</accession>
<evidence type="ECO:0000313" key="3">
    <source>
        <dbReference type="Proteomes" id="UP000054843"/>
    </source>
</evidence>
<sequence>MAFLHNNAILPFAIVCAPPFFTRVSISRLSHRTFTLHEVQQLVGASRDADTESSEIGSDEESDVASVSDFEAEHSSDELLEVESDGEVFLNTSDESDDADSSSEEAAADSELENEDTSPNGIRWQRRPFAVKT</sequence>
<evidence type="ECO:0000313" key="2">
    <source>
        <dbReference type="EMBL" id="KRZ67625.1"/>
    </source>
</evidence>
<name>A0A0V1M732_9BILA</name>
<dbReference type="Proteomes" id="UP000054843">
    <property type="component" value="Unassembled WGS sequence"/>
</dbReference>
<feature type="compositionally biased region" description="Acidic residues" evidence="1">
    <location>
        <begin position="94"/>
        <end position="116"/>
    </location>
</feature>
<feature type="compositionally biased region" description="Acidic residues" evidence="1">
    <location>
        <begin position="51"/>
        <end position="63"/>
    </location>
</feature>
<feature type="region of interest" description="Disordered" evidence="1">
    <location>
        <begin position="43"/>
        <end position="133"/>
    </location>
</feature>
<proteinExistence type="predicted"/>
<organism evidence="2 3">
    <name type="scientific">Trichinella papuae</name>
    <dbReference type="NCBI Taxonomy" id="268474"/>
    <lineage>
        <taxon>Eukaryota</taxon>
        <taxon>Metazoa</taxon>
        <taxon>Ecdysozoa</taxon>
        <taxon>Nematoda</taxon>
        <taxon>Enoplea</taxon>
        <taxon>Dorylaimia</taxon>
        <taxon>Trichinellida</taxon>
        <taxon>Trichinellidae</taxon>
        <taxon>Trichinella</taxon>
    </lineage>
</organism>
<comment type="caution">
    <text evidence="2">The sequence shown here is derived from an EMBL/GenBank/DDBJ whole genome shotgun (WGS) entry which is preliminary data.</text>
</comment>